<reference evidence="3" key="1">
    <citation type="submission" date="2018-05" db="EMBL/GenBank/DDBJ databases">
        <title>Zavarzinia sp. HR-AS.</title>
        <authorList>
            <person name="Lee Y."/>
            <person name="Jeon C.O."/>
        </authorList>
    </citation>
    <scope>NUCLEOTIDE SEQUENCE [LARGE SCALE GENOMIC DNA]</scope>
    <source>
        <strain evidence="3">DSM 1231</strain>
    </source>
</reference>
<evidence type="ECO:0000313" key="2">
    <source>
        <dbReference type="EMBL" id="PWR18784.1"/>
    </source>
</evidence>
<proteinExistence type="predicted"/>
<evidence type="ECO:0000256" key="1">
    <source>
        <dbReference type="SAM" id="MobiDB-lite"/>
    </source>
</evidence>
<sequence length="136" mass="14938">MKGRKPKLTVIDGGIVRGKCPSAPSWLTSQAKAEWKRAAPQLHDRNLLFADTLATLESYCVAVGMVRETEEIMGREGRMVTTENGPKPHPAFRMQSAAMREARLLAAELGLTPHRRGSKGKDEGKPNDSWDADLLA</sequence>
<gene>
    <name evidence="2" type="ORF">DKG75_17525</name>
</gene>
<dbReference type="EMBL" id="QGLF01000005">
    <property type="protein sequence ID" value="PWR18784.1"/>
    <property type="molecule type" value="Genomic_DNA"/>
</dbReference>
<comment type="caution">
    <text evidence="2">The sequence shown here is derived from an EMBL/GenBank/DDBJ whole genome shotgun (WGS) entry which is preliminary data.</text>
</comment>
<protein>
    <submittedName>
        <fullName evidence="2">Phage terminase small subunit P27 family</fullName>
    </submittedName>
</protein>
<dbReference type="Pfam" id="PF05119">
    <property type="entry name" value="Terminase_4"/>
    <property type="match status" value="1"/>
</dbReference>
<evidence type="ECO:0000313" key="3">
    <source>
        <dbReference type="Proteomes" id="UP000246077"/>
    </source>
</evidence>
<name>A0A317DWQ6_9PROT</name>
<accession>A0A317DWQ6</accession>
<dbReference type="Proteomes" id="UP000246077">
    <property type="component" value="Unassembled WGS sequence"/>
</dbReference>
<dbReference type="AlphaFoldDB" id="A0A317DWQ6"/>
<dbReference type="NCBIfam" id="TIGR01558">
    <property type="entry name" value="sm_term_P27"/>
    <property type="match status" value="1"/>
</dbReference>
<organism evidence="2 3">
    <name type="scientific">Zavarzinia compransoris</name>
    <dbReference type="NCBI Taxonomy" id="1264899"/>
    <lineage>
        <taxon>Bacteria</taxon>
        <taxon>Pseudomonadati</taxon>
        <taxon>Pseudomonadota</taxon>
        <taxon>Alphaproteobacteria</taxon>
        <taxon>Rhodospirillales</taxon>
        <taxon>Zavarziniaceae</taxon>
        <taxon>Zavarzinia</taxon>
    </lineage>
</organism>
<feature type="region of interest" description="Disordered" evidence="1">
    <location>
        <begin position="108"/>
        <end position="136"/>
    </location>
</feature>
<dbReference type="OrthoDB" id="7843333at2"/>
<dbReference type="InterPro" id="IPR006448">
    <property type="entry name" value="Phage_term_ssu_P27"/>
</dbReference>
<feature type="compositionally biased region" description="Basic and acidic residues" evidence="1">
    <location>
        <begin position="119"/>
        <end position="128"/>
    </location>
</feature>
<keyword evidence="3" id="KW-1185">Reference proteome</keyword>